<proteinExistence type="predicted"/>
<comment type="caution">
    <text evidence="2">The sequence shown here is derived from an EMBL/GenBank/DDBJ whole genome shotgun (WGS) entry which is preliminary data.</text>
</comment>
<accession>A0A7W8JTT7</accession>
<gene>
    <name evidence="2" type="ORF">HNQ08_001928</name>
</gene>
<reference evidence="2 3" key="1">
    <citation type="submission" date="2020-08" db="EMBL/GenBank/DDBJ databases">
        <title>Genomic Encyclopedia of Type Strains, Phase IV (KMG-IV): sequencing the most valuable type-strain genomes for metagenomic binning, comparative biology and taxonomic classification.</title>
        <authorList>
            <person name="Goeker M."/>
        </authorList>
    </citation>
    <scope>NUCLEOTIDE SEQUENCE [LARGE SCALE GENOMIC DNA]</scope>
    <source>
        <strain evidence="2 3">DSM 27939</strain>
    </source>
</reference>
<keyword evidence="3" id="KW-1185">Reference proteome</keyword>
<dbReference type="Proteomes" id="UP000552709">
    <property type="component" value="Unassembled WGS sequence"/>
</dbReference>
<evidence type="ECO:0000313" key="2">
    <source>
        <dbReference type="EMBL" id="MBB5362830.1"/>
    </source>
</evidence>
<feature type="region of interest" description="Disordered" evidence="1">
    <location>
        <begin position="1"/>
        <end position="44"/>
    </location>
</feature>
<sequence length="44" mass="4779">MPSPATTHWHFAQNNGHRVGLPHNGTRRRPSGVSACSQDDHGCT</sequence>
<organism evidence="2 3">
    <name type="scientific">Deinococcus humi</name>
    <dbReference type="NCBI Taxonomy" id="662880"/>
    <lineage>
        <taxon>Bacteria</taxon>
        <taxon>Thermotogati</taxon>
        <taxon>Deinococcota</taxon>
        <taxon>Deinococci</taxon>
        <taxon>Deinococcales</taxon>
        <taxon>Deinococcaceae</taxon>
        <taxon>Deinococcus</taxon>
    </lineage>
</organism>
<evidence type="ECO:0000313" key="3">
    <source>
        <dbReference type="Proteomes" id="UP000552709"/>
    </source>
</evidence>
<name>A0A7W8JTT7_9DEIO</name>
<protein>
    <submittedName>
        <fullName evidence="2">Uncharacterized protein</fullName>
    </submittedName>
</protein>
<feature type="compositionally biased region" description="Polar residues" evidence="1">
    <location>
        <begin position="1"/>
        <end position="16"/>
    </location>
</feature>
<evidence type="ECO:0000256" key="1">
    <source>
        <dbReference type="SAM" id="MobiDB-lite"/>
    </source>
</evidence>
<dbReference type="EMBL" id="JACHFL010000004">
    <property type="protein sequence ID" value="MBB5362830.1"/>
    <property type="molecule type" value="Genomic_DNA"/>
</dbReference>
<dbReference type="AlphaFoldDB" id="A0A7W8JTT7"/>
<dbReference type="RefSeq" id="WP_268240000.1">
    <property type="nucleotide sequence ID" value="NZ_JACHFL010000004.1"/>
</dbReference>